<sequence>MTTPPPVASAPTAMTGRSIAPDLARGLMLLLIAIANAPAYLWGVPRGAFGLHPADGSVADRVAQTVALIGIDGRVYPMFAFLFGYGIVQLYRRQAEAGVAQADARRLLRRRHWWMVAFGFVHALLLWFGDILAAYGLCGLVLVALFLDRSDRTIRAWCGALVGLLVLLAVVPALTAAAVGTGGTVSVSDTWPLNANAEPGILAAAWARIAAWALYGLPTALFGVIIPVSILLGILAARARLLDEPGRHLRTLRRIAVVGLTVGWGSGLVVALQSLGALGIDQGYDWAFVAPHSLGGLFGGIGYVALFGLLAARIEAAGPRRDTGAAWAIQAVGKRSLSCYLFQSVIFAPLLCAWGFGLGARLSGWSVAVLAVAVWAASLAIAVRLERAGERGPAERLLRRLSYPRRP</sequence>
<feature type="transmembrane region" description="Helical" evidence="1">
    <location>
        <begin position="362"/>
        <end position="383"/>
    </location>
</feature>
<feature type="transmembrane region" description="Helical" evidence="1">
    <location>
        <begin position="212"/>
        <end position="235"/>
    </location>
</feature>
<reference evidence="3" key="1">
    <citation type="submission" date="2023-08" db="EMBL/GenBank/DDBJ databases">
        <title>The draft genome of Tsukamurella strandjordii strain 050030.</title>
        <authorList>
            <person name="Zhao F."/>
            <person name="Feng Y."/>
            <person name="Zong Z."/>
        </authorList>
    </citation>
    <scope>NUCLEOTIDE SEQUENCE</scope>
    <source>
        <strain evidence="3">050030</strain>
    </source>
</reference>
<accession>A0AA90SQU0</accession>
<evidence type="ECO:0000259" key="2">
    <source>
        <dbReference type="Pfam" id="PF04235"/>
    </source>
</evidence>
<keyword evidence="1" id="KW-1133">Transmembrane helix</keyword>
<feature type="transmembrane region" description="Helical" evidence="1">
    <location>
        <begin position="337"/>
        <end position="356"/>
    </location>
</feature>
<evidence type="ECO:0000313" key="3">
    <source>
        <dbReference type="EMBL" id="MDP0398256.1"/>
    </source>
</evidence>
<feature type="transmembrane region" description="Helical" evidence="1">
    <location>
        <begin position="75"/>
        <end position="91"/>
    </location>
</feature>
<feature type="transmembrane region" description="Helical" evidence="1">
    <location>
        <begin position="134"/>
        <end position="150"/>
    </location>
</feature>
<protein>
    <submittedName>
        <fullName evidence="3">DUF418 domain-containing protein</fullName>
    </submittedName>
</protein>
<dbReference type="AlphaFoldDB" id="A0AA90SQU0"/>
<organism evidence="3 4">
    <name type="scientific">Tsukamurella strandjordii</name>
    <dbReference type="NCBI Taxonomy" id="147577"/>
    <lineage>
        <taxon>Bacteria</taxon>
        <taxon>Bacillati</taxon>
        <taxon>Actinomycetota</taxon>
        <taxon>Actinomycetes</taxon>
        <taxon>Mycobacteriales</taxon>
        <taxon>Tsukamurellaceae</taxon>
        <taxon>Tsukamurella</taxon>
    </lineage>
</organism>
<gene>
    <name evidence="3" type="ORF">Q7X28_09995</name>
</gene>
<dbReference type="PANTHER" id="PTHR30590:SF2">
    <property type="entry name" value="INNER MEMBRANE PROTEIN"/>
    <property type="match status" value="1"/>
</dbReference>
<dbReference type="InterPro" id="IPR052529">
    <property type="entry name" value="Bact_Transport_Assoc"/>
</dbReference>
<feature type="transmembrane region" description="Helical" evidence="1">
    <location>
        <begin position="157"/>
        <end position="179"/>
    </location>
</feature>
<dbReference type="EMBL" id="JAUTIX010000003">
    <property type="protein sequence ID" value="MDP0398256.1"/>
    <property type="molecule type" value="Genomic_DNA"/>
</dbReference>
<evidence type="ECO:0000313" key="4">
    <source>
        <dbReference type="Proteomes" id="UP001178281"/>
    </source>
</evidence>
<feature type="transmembrane region" description="Helical" evidence="1">
    <location>
        <begin position="23"/>
        <end position="43"/>
    </location>
</feature>
<feature type="transmembrane region" description="Helical" evidence="1">
    <location>
        <begin position="255"/>
        <end position="276"/>
    </location>
</feature>
<keyword evidence="1" id="KW-0812">Transmembrane</keyword>
<evidence type="ECO:0000256" key="1">
    <source>
        <dbReference type="SAM" id="Phobius"/>
    </source>
</evidence>
<dbReference type="RefSeq" id="WP_305111175.1">
    <property type="nucleotide sequence ID" value="NZ_JAUTIX010000003.1"/>
</dbReference>
<dbReference type="PANTHER" id="PTHR30590">
    <property type="entry name" value="INNER MEMBRANE PROTEIN"/>
    <property type="match status" value="1"/>
</dbReference>
<keyword evidence="4" id="KW-1185">Reference proteome</keyword>
<keyword evidence="1" id="KW-0472">Membrane</keyword>
<dbReference type="Pfam" id="PF04235">
    <property type="entry name" value="DUF418"/>
    <property type="match status" value="1"/>
</dbReference>
<proteinExistence type="predicted"/>
<dbReference type="InterPro" id="IPR007349">
    <property type="entry name" value="DUF418"/>
</dbReference>
<name>A0AA90SQU0_9ACTN</name>
<comment type="caution">
    <text evidence="3">The sequence shown here is derived from an EMBL/GenBank/DDBJ whole genome shotgun (WGS) entry which is preliminary data.</text>
</comment>
<feature type="domain" description="DUF418" evidence="2">
    <location>
        <begin position="236"/>
        <end position="403"/>
    </location>
</feature>
<dbReference type="Proteomes" id="UP001178281">
    <property type="component" value="Unassembled WGS sequence"/>
</dbReference>
<feature type="transmembrane region" description="Helical" evidence="1">
    <location>
        <begin position="296"/>
        <end position="316"/>
    </location>
</feature>